<proteinExistence type="predicted"/>
<reference evidence="1 2" key="1">
    <citation type="submission" date="2017-06" db="EMBL/GenBank/DDBJ databases">
        <title>Draft genome sequence of Fusobacterium nucleatum subsp. polymorphum KCOM 1267 (=ChDC F290).</title>
        <authorList>
            <person name="Kook J.-K."/>
            <person name="Park S.-N."/>
            <person name="Lim Y.K."/>
            <person name="Roh H."/>
        </authorList>
    </citation>
    <scope>NUCLEOTIDE SEQUENCE [LARGE SCALE GENOMIC DNA]</scope>
    <source>
        <strain evidence="2">KCOM 1267(ChDC F290)</strain>
    </source>
</reference>
<evidence type="ECO:0000313" key="2">
    <source>
        <dbReference type="Proteomes" id="UP000221504"/>
    </source>
</evidence>
<accession>A0A2C6BCX6</accession>
<sequence length="172" mass="20779">MTDREKLEEVMEKENVLEIEFQKVWDMWAWRVIKNKLQMKDNEFFIEANTKLMLKVGYQIDEYIICTEANYKGIGEYELITNVEKKHIENFINLVNQKYGIPKRWRAQAGNLFYYITSDGDIESDYEDFSDENMDMYNLGNYFQTKEEAQKVKNSKEWKEFWAKVRAGETRE</sequence>
<gene>
    <name evidence="1" type="ORF">CBG52_11395</name>
</gene>
<comment type="caution">
    <text evidence="1">The sequence shown here is derived from an EMBL/GenBank/DDBJ whole genome shotgun (WGS) entry which is preliminary data.</text>
</comment>
<protein>
    <submittedName>
        <fullName evidence="1">Uncharacterized protein</fullName>
    </submittedName>
</protein>
<name>A0A2C6BCX6_FUSNP</name>
<dbReference type="AlphaFoldDB" id="A0A2C6BCX6"/>
<dbReference type="EMBL" id="NIRM01000004">
    <property type="protein sequence ID" value="PHI04356.1"/>
    <property type="molecule type" value="Genomic_DNA"/>
</dbReference>
<dbReference type="Proteomes" id="UP000221504">
    <property type="component" value="Unassembled WGS sequence"/>
</dbReference>
<organism evidence="1 2">
    <name type="scientific">Fusobacterium nucleatum subsp. polymorphum</name>
    <name type="common">Fusobacterium polymorphum</name>
    <dbReference type="NCBI Taxonomy" id="76857"/>
    <lineage>
        <taxon>Bacteria</taxon>
        <taxon>Fusobacteriati</taxon>
        <taxon>Fusobacteriota</taxon>
        <taxon>Fusobacteriia</taxon>
        <taxon>Fusobacteriales</taxon>
        <taxon>Fusobacteriaceae</taxon>
        <taxon>Fusobacterium</taxon>
    </lineage>
</organism>
<evidence type="ECO:0000313" key="1">
    <source>
        <dbReference type="EMBL" id="PHI04356.1"/>
    </source>
</evidence>